<dbReference type="PANTHER" id="PTHR43278:SF4">
    <property type="entry name" value="NAD(P)H-DEPENDENT FMN-CONTAINING OXIDOREDUCTASE YWQN-RELATED"/>
    <property type="match status" value="1"/>
</dbReference>
<gene>
    <name evidence="4" type="ORF">IAB90_06050</name>
</gene>
<dbReference type="EMBL" id="DVHB01000103">
    <property type="protein sequence ID" value="HIR39927.1"/>
    <property type="molecule type" value="Genomic_DNA"/>
</dbReference>
<organism evidence="4 5">
    <name type="scientific">Candidatus Coproplasma stercoripullorum</name>
    <dbReference type="NCBI Taxonomy" id="2840751"/>
    <lineage>
        <taxon>Bacteria</taxon>
        <taxon>Bacillati</taxon>
        <taxon>Bacillota</taxon>
        <taxon>Clostridia</taxon>
        <taxon>Eubacteriales</taxon>
        <taxon>Candidatus Coproplasma</taxon>
    </lineage>
</organism>
<dbReference type="Pfam" id="PF03358">
    <property type="entry name" value="FMN_red"/>
    <property type="match status" value="1"/>
</dbReference>
<dbReference type="InterPro" id="IPR005025">
    <property type="entry name" value="FMN_Rdtase-like_dom"/>
</dbReference>
<dbReference type="GO" id="GO:0016491">
    <property type="term" value="F:oxidoreductase activity"/>
    <property type="evidence" value="ECO:0007669"/>
    <property type="project" value="InterPro"/>
</dbReference>
<sequence length="209" mass="22829">MKVIMLNGSPHKNGCTYTALTVVADELGKQGVDSEIIWLGNGPVRGCIGCQGCRRNGRERCVFGDDGVADIAEKMKEADGYVIGAAVHYASPNGAMVAALDRIFYSAGKNFQFKPIASVVSARRAGTTASYDVLNKYCGINNMIQVPSTYWNMVHGYTPEDVMQDREGVSVMRAIGSNMAWILKLLEKAKGTELERPVIIPKEMTNFIR</sequence>
<evidence type="ECO:0000259" key="3">
    <source>
        <dbReference type="Pfam" id="PF03358"/>
    </source>
</evidence>
<evidence type="ECO:0000313" key="5">
    <source>
        <dbReference type="Proteomes" id="UP000824179"/>
    </source>
</evidence>
<keyword evidence="2" id="KW-0288">FMN</keyword>
<evidence type="ECO:0000256" key="1">
    <source>
        <dbReference type="ARBA" id="ARBA00022630"/>
    </source>
</evidence>
<name>A0A9D1AGT6_9FIRM</name>
<dbReference type="PANTHER" id="PTHR43278">
    <property type="entry name" value="NAD(P)H-DEPENDENT FMN-CONTAINING OXIDOREDUCTASE YWQN-RELATED"/>
    <property type="match status" value="1"/>
</dbReference>
<dbReference type="Proteomes" id="UP000824179">
    <property type="component" value="Unassembled WGS sequence"/>
</dbReference>
<dbReference type="InterPro" id="IPR029039">
    <property type="entry name" value="Flavoprotein-like_sf"/>
</dbReference>
<dbReference type="InterPro" id="IPR051796">
    <property type="entry name" value="ISF_SsuE-like"/>
</dbReference>
<reference evidence="4" key="2">
    <citation type="journal article" date="2021" name="PeerJ">
        <title>Extensive microbial diversity within the chicken gut microbiome revealed by metagenomics and culture.</title>
        <authorList>
            <person name="Gilroy R."/>
            <person name="Ravi A."/>
            <person name="Getino M."/>
            <person name="Pursley I."/>
            <person name="Horton D.L."/>
            <person name="Alikhan N.F."/>
            <person name="Baker D."/>
            <person name="Gharbi K."/>
            <person name="Hall N."/>
            <person name="Watson M."/>
            <person name="Adriaenssens E.M."/>
            <person name="Foster-Nyarko E."/>
            <person name="Jarju S."/>
            <person name="Secka A."/>
            <person name="Antonio M."/>
            <person name="Oren A."/>
            <person name="Chaudhuri R.R."/>
            <person name="La Ragione R."/>
            <person name="Hildebrand F."/>
            <person name="Pallen M.J."/>
        </authorList>
    </citation>
    <scope>NUCLEOTIDE SEQUENCE</scope>
    <source>
        <strain evidence="4">ChiW25-3613</strain>
    </source>
</reference>
<dbReference type="AlphaFoldDB" id="A0A9D1AGT6"/>
<protein>
    <submittedName>
        <fullName evidence="4">Flavodoxin family protein</fullName>
    </submittedName>
</protein>
<reference evidence="4" key="1">
    <citation type="submission" date="2020-10" db="EMBL/GenBank/DDBJ databases">
        <authorList>
            <person name="Gilroy R."/>
        </authorList>
    </citation>
    <scope>NUCLEOTIDE SEQUENCE</scope>
    <source>
        <strain evidence="4">ChiW25-3613</strain>
    </source>
</reference>
<keyword evidence="1" id="KW-0285">Flavoprotein</keyword>
<feature type="domain" description="NADPH-dependent FMN reductase-like" evidence="3">
    <location>
        <begin position="1"/>
        <end position="156"/>
    </location>
</feature>
<dbReference type="Gene3D" id="3.40.50.360">
    <property type="match status" value="1"/>
</dbReference>
<evidence type="ECO:0000313" key="4">
    <source>
        <dbReference type="EMBL" id="HIR39927.1"/>
    </source>
</evidence>
<evidence type="ECO:0000256" key="2">
    <source>
        <dbReference type="ARBA" id="ARBA00022643"/>
    </source>
</evidence>
<accession>A0A9D1AGT6</accession>
<dbReference type="SUPFAM" id="SSF52218">
    <property type="entry name" value="Flavoproteins"/>
    <property type="match status" value="1"/>
</dbReference>
<comment type="caution">
    <text evidence="4">The sequence shown here is derived from an EMBL/GenBank/DDBJ whole genome shotgun (WGS) entry which is preliminary data.</text>
</comment>
<proteinExistence type="predicted"/>